<accession>W2S2K8</accession>
<dbReference type="Proteomes" id="UP000030752">
    <property type="component" value="Unassembled WGS sequence"/>
</dbReference>
<evidence type="ECO:0000259" key="2">
    <source>
        <dbReference type="Pfam" id="PF01408"/>
    </source>
</evidence>
<dbReference type="PANTHER" id="PTHR43708">
    <property type="entry name" value="CONSERVED EXPRESSED OXIDOREDUCTASE (EUROFUNG)"/>
    <property type="match status" value="1"/>
</dbReference>
<evidence type="ECO:0000256" key="1">
    <source>
        <dbReference type="ARBA" id="ARBA00010928"/>
    </source>
</evidence>
<name>W2S2K8_CYPE1</name>
<evidence type="ECO:0000313" key="5">
    <source>
        <dbReference type="Proteomes" id="UP000030752"/>
    </source>
</evidence>
<dbReference type="OrthoDB" id="64915at2759"/>
<dbReference type="Pfam" id="PF22725">
    <property type="entry name" value="GFO_IDH_MocA_C3"/>
    <property type="match status" value="1"/>
</dbReference>
<dbReference type="Gene3D" id="3.30.360.10">
    <property type="entry name" value="Dihydrodipicolinate Reductase, domain 2"/>
    <property type="match status" value="1"/>
</dbReference>
<dbReference type="SUPFAM" id="SSF55347">
    <property type="entry name" value="Glyceraldehyde-3-phosphate dehydrogenase-like, C-terminal domain"/>
    <property type="match status" value="1"/>
</dbReference>
<dbReference type="Gene3D" id="3.40.50.720">
    <property type="entry name" value="NAD(P)-binding Rossmann-like Domain"/>
    <property type="match status" value="1"/>
</dbReference>
<dbReference type="InterPro" id="IPR036291">
    <property type="entry name" value="NAD(P)-bd_dom_sf"/>
</dbReference>
<dbReference type="RefSeq" id="XP_008714566.1">
    <property type="nucleotide sequence ID" value="XM_008716344.1"/>
</dbReference>
<gene>
    <name evidence="4" type="ORF">HMPREF1541_01988</name>
</gene>
<dbReference type="InterPro" id="IPR051317">
    <property type="entry name" value="Gfo/Idh/MocA_oxidoreduct"/>
</dbReference>
<protein>
    <recommendedName>
        <fullName evidence="6">Gfo/Idh/MocA-like oxidoreductase N-terminal domain-containing protein</fullName>
    </recommendedName>
</protein>
<dbReference type="eggNOG" id="ENOG502T9FB">
    <property type="taxonomic scope" value="Eukaryota"/>
</dbReference>
<dbReference type="EMBL" id="KB822718">
    <property type="protein sequence ID" value="ETN42830.1"/>
    <property type="molecule type" value="Genomic_DNA"/>
</dbReference>
<organism evidence="4 5">
    <name type="scientific">Cyphellophora europaea (strain CBS 101466)</name>
    <name type="common">Phialophora europaea</name>
    <dbReference type="NCBI Taxonomy" id="1220924"/>
    <lineage>
        <taxon>Eukaryota</taxon>
        <taxon>Fungi</taxon>
        <taxon>Dikarya</taxon>
        <taxon>Ascomycota</taxon>
        <taxon>Pezizomycotina</taxon>
        <taxon>Eurotiomycetes</taxon>
        <taxon>Chaetothyriomycetidae</taxon>
        <taxon>Chaetothyriales</taxon>
        <taxon>Cyphellophoraceae</taxon>
        <taxon>Cyphellophora</taxon>
    </lineage>
</organism>
<dbReference type="InterPro" id="IPR055170">
    <property type="entry name" value="GFO_IDH_MocA-like_dom"/>
</dbReference>
<dbReference type="AlphaFoldDB" id="W2S2K8"/>
<feature type="domain" description="GFO/IDH/MocA-like oxidoreductase" evidence="3">
    <location>
        <begin position="179"/>
        <end position="325"/>
    </location>
</feature>
<evidence type="ECO:0000313" key="4">
    <source>
        <dbReference type="EMBL" id="ETN42830.1"/>
    </source>
</evidence>
<keyword evidence="5" id="KW-1185">Reference proteome</keyword>
<dbReference type="HOGENOM" id="CLU_060076_0_0_1"/>
<evidence type="ECO:0000259" key="3">
    <source>
        <dbReference type="Pfam" id="PF22725"/>
    </source>
</evidence>
<sequence>MSDADSQTITVPVILNGVTGRMGTNQHLIRSILAIISAGGVPFLAPATNTTATSSDPSPHSTTIMPRPILVGRSEGKLAALAAAHGLTEYTTELRPLLEQLASDAHAHAHAVYFDASSTAARFEAVKMALQVGSGGMHVYAEKPLAGSVAECVELGRLAAERGRRNGVVQDKLFLPGLRKLRGLLEEGVLGRVMSVRGEFGYTVFSGLEGEGEGEGEEGRVPQRPSWNYKREEGGGIIRDMLCHWQYLIEGLFGRIKAVSCLGATHVKQRVDEEGRTYEATADDAAYATFELEDGVVVHFNSSWCVRVRRDDLLSIQVDGTKGSAVVGLRECWVQSAKETPRIVWNPDVPPVEDYWKGWQQVESKDDEEVNAFRAQWEQFLRHVVAGTEWQHGFDQGARGVLVTETAERSWRERRWVDVPEL</sequence>
<reference evidence="4 5" key="1">
    <citation type="submission" date="2013-03" db="EMBL/GenBank/DDBJ databases">
        <title>The Genome Sequence of Phialophora europaea CBS 101466.</title>
        <authorList>
            <consortium name="The Broad Institute Genomics Platform"/>
            <person name="Cuomo C."/>
            <person name="de Hoog S."/>
            <person name="Gorbushina A."/>
            <person name="Walker B."/>
            <person name="Young S.K."/>
            <person name="Zeng Q."/>
            <person name="Gargeya S."/>
            <person name="Fitzgerald M."/>
            <person name="Haas B."/>
            <person name="Abouelleil A."/>
            <person name="Allen A.W."/>
            <person name="Alvarado L."/>
            <person name="Arachchi H.M."/>
            <person name="Berlin A.M."/>
            <person name="Chapman S.B."/>
            <person name="Gainer-Dewar J."/>
            <person name="Goldberg J."/>
            <person name="Griggs A."/>
            <person name="Gujja S."/>
            <person name="Hansen M."/>
            <person name="Howarth C."/>
            <person name="Imamovic A."/>
            <person name="Ireland A."/>
            <person name="Larimer J."/>
            <person name="McCowan C."/>
            <person name="Murphy C."/>
            <person name="Pearson M."/>
            <person name="Poon T.W."/>
            <person name="Priest M."/>
            <person name="Roberts A."/>
            <person name="Saif S."/>
            <person name="Shea T."/>
            <person name="Sisk P."/>
            <person name="Sykes S."/>
            <person name="Wortman J."/>
            <person name="Nusbaum C."/>
            <person name="Birren B."/>
        </authorList>
    </citation>
    <scope>NUCLEOTIDE SEQUENCE [LARGE SCALE GENOMIC DNA]</scope>
    <source>
        <strain evidence="4 5">CBS 101466</strain>
    </source>
</reference>
<feature type="domain" description="Gfo/Idh/MocA-like oxidoreductase N-terminal" evidence="2">
    <location>
        <begin position="71"/>
        <end position="166"/>
    </location>
</feature>
<dbReference type="GO" id="GO:0000166">
    <property type="term" value="F:nucleotide binding"/>
    <property type="evidence" value="ECO:0007669"/>
    <property type="project" value="InterPro"/>
</dbReference>
<dbReference type="GeneID" id="19969327"/>
<dbReference type="InParanoid" id="W2S2K8"/>
<dbReference type="PANTHER" id="PTHR43708:SF8">
    <property type="entry name" value="OXIDOREDUCTASE"/>
    <property type="match status" value="1"/>
</dbReference>
<dbReference type="InterPro" id="IPR000683">
    <property type="entry name" value="Gfo/Idh/MocA-like_OxRdtase_N"/>
</dbReference>
<comment type="similarity">
    <text evidence="1">Belongs to the Gfo/Idh/MocA family.</text>
</comment>
<dbReference type="SUPFAM" id="SSF51735">
    <property type="entry name" value="NAD(P)-binding Rossmann-fold domains"/>
    <property type="match status" value="1"/>
</dbReference>
<dbReference type="VEuPathDB" id="FungiDB:HMPREF1541_01988"/>
<dbReference type="STRING" id="1220924.W2S2K8"/>
<dbReference type="Pfam" id="PF01408">
    <property type="entry name" value="GFO_IDH_MocA"/>
    <property type="match status" value="1"/>
</dbReference>
<evidence type="ECO:0008006" key="6">
    <source>
        <dbReference type="Google" id="ProtNLM"/>
    </source>
</evidence>
<proteinExistence type="inferred from homology"/>